<accession>A0A3R8SR83</accession>
<sequence>MKNTVNDKDAEQLRKEIKDLIKSLDMNQKEAADVVAEDLGREDNFYESFRQDLKRCKSIEKLTNYLNILKSSEKYLALHKIQARYEGDVEVLGVEMQRAIHRISKQIADHIEKQEAISAECEPTQ</sequence>
<evidence type="ECO:0000313" key="2">
    <source>
        <dbReference type="Proteomes" id="UP000276010"/>
    </source>
</evidence>
<dbReference type="RefSeq" id="WP_125134545.1">
    <property type="nucleotide sequence ID" value="NZ_RRUC01000015.1"/>
</dbReference>
<dbReference type="EMBL" id="RRUC01000015">
    <property type="protein sequence ID" value="RRN04432.1"/>
    <property type="molecule type" value="Genomic_DNA"/>
</dbReference>
<evidence type="ECO:0000313" key="1">
    <source>
        <dbReference type="EMBL" id="RRN04432.1"/>
    </source>
</evidence>
<reference evidence="1 2" key="1">
    <citation type="submission" date="2018-11" db="EMBL/GenBank/DDBJ databases">
        <title>Whole genome sequence of Bibersteinia trehalosi strain OADDL-BT1 an multidrug resistant pathogen isolate.</title>
        <authorList>
            <person name="Couger M."/>
            <person name="Ramachandran A."/>
        </authorList>
    </citation>
    <scope>NUCLEOTIDE SEQUENCE [LARGE SCALE GENOMIC DNA]</scope>
    <source>
        <strain evidence="1 2">OADDL-BT1</strain>
    </source>
</reference>
<protein>
    <submittedName>
        <fullName evidence="1">Uncharacterized protein</fullName>
    </submittedName>
</protein>
<proteinExistence type="predicted"/>
<organism evidence="1 2">
    <name type="scientific">Bibersteinia trehalosi</name>
    <name type="common">Pasteurella trehalosi</name>
    <dbReference type="NCBI Taxonomy" id="47735"/>
    <lineage>
        <taxon>Bacteria</taxon>
        <taxon>Pseudomonadati</taxon>
        <taxon>Pseudomonadota</taxon>
        <taxon>Gammaproteobacteria</taxon>
        <taxon>Pasteurellales</taxon>
        <taxon>Pasteurellaceae</taxon>
        <taxon>Bibersteinia</taxon>
    </lineage>
</organism>
<dbReference type="AlphaFoldDB" id="A0A3R8SR83"/>
<name>A0A3R8SR83_BIBTR</name>
<dbReference type="Proteomes" id="UP000276010">
    <property type="component" value="Unassembled WGS sequence"/>
</dbReference>
<gene>
    <name evidence="1" type="ORF">EIM44_03035</name>
</gene>
<comment type="caution">
    <text evidence="1">The sequence shown here is derived from an EMBL/GenBank/DDBJ whole genome shotgun (WGS) entry which is preliminary data.</text>
</comment>